<dbReference type="STRING" id="1314782.A0A165NNQ5"/>
<reference evidence="4 5" key="1">
    <citation type="journal article" date="2016" name="Mol. Biol. Evol.">
        <title>Comparative Genomics of Early-Diverging Mushroom-Forming Fungi Provides Insights into the Origins of Lignocellulose Decay Capabilities.</title>
        <authorList>
            <person name="Nagy L.G."/>
            <person name="Riley R."/>
            <person name="Tritt A."/>
            <person name="Adam C."/>
            <person name="Daum C."/>
            <person name="Floudas D."/>
            <person name="Sun H."/>
            <person name="Yadav J.S."/>
            <person name="Pangilinan J."/>
            <person name="Larsson K.H."/>
            <person name="Matsuura K."/>
            <person name="Barry K."/>
            <person name="Labutti K."/>
            <person name="Kuo R."/>
            <person name="Ohm R.A."/>
            <person name="Bhattacharya S.S."/>
            <person name="Shirouzu T."/>
            <person name="Yoshinaga Y."/>
            <person name="Martin F.M."/>
            <person name="Grigoriev I.V."/>
            <person name="Hibbett D.S."/>
        </authorList>
    </citation>
    <scope>NUCLEOTIDE SEQUENCE [LARGE SCALE GENOMIC DNA]</scope>
    <source>
        <strain evidence="4 5">HHB14362 ss-1</strain>
    </source>
</reference>
<organism evidence="4 5">
    <name type="scientific">Neolentinus lepideus HHB14362 ss-1</name>
    <dbReference type="NCBI Taxonomy" id="1314782"/>
    <lineage>
        <taxon>Eukaryota</taxon>
        <taxon>Fungi</taxon>
        <taxon>Dikarya</taxon>
        <taxon>Basidiomycota</taxon>
        <taxon>Agaricomycotina</taxon>
        <taxon>Agaricomycetes</taxon>
        <taxon>Gloeophyllales</taxon>
        <taxon>Gloeophyllaceae</taxon>
        <taxon>Neolentinus</taxon>
    </lineage>
</organism>
<feature type="region of interest" description="Disordered" evidence="2">
    <location>
        <begin position="59"/>
        <end position="255"/>
    </location>
</feature>
<feature type="compositionally biased region" description="Low complexity" evidence="2">
    <location>
        <begin position="59"/>
        <end position="124"/>
    </location>
</feature>
<keyword evidence="1" id="KW-0597">Phosphoprotein</keyword>
<dbReference type="PANTHER" id="PTHR46551:SF1">
    <property type="entry name" value="SAP DOMAIN-CONTAINING RIBONUCLEOPROTEIN"/>
    <property type="match status" value="1"/>
</dbReference>
<evidence type="ECO:0000313" key="5">
    <source>
        <dbReference type="Proteomes" id="UP000076761"/>
    </source>
</evidence>
<feature type="compositionally biased region" description="Polar residues" evidence="2">
    <location>
        <begin position="208"/>
        <end position="217"/>
    </location>
</feature>
<feature type="domain" description="THO1-MOS11 C-terminal" evidence="3">
    <location>
        <begin position="233"/>
        <end position="248"/>
    </location>
</feature>
<dbReference type="InterPro" id="IPR040746">
    <property type="entry name" value="THO1_MOS11_C"/>
</dbReference>
<feature type="domain" description="THO1-MOS11 C-terminal" evidence="3">
    <location>
        <begin position="145"/>
        <end position="163"/>
    </location>
</feature>
<proteinExistence type="predicted"/>
<evidence type="ECO:0000259" key="3">
    <source>
        <dbReference type="Pfam" id="PF18592"/>
    </source>
</evidence>
<accession>A0A165NNQ5</accession>
<dbReference type="PANTHER" id="PTHR46551">
    <property type="entry name" value="SAP DOMAIN-CONTAINING RIBONUCLEOPROTEIN"/>
    <property type="match status" value="1"/>
</dbReference>
<feature type="compositionally biased region" description="Basic and acidic residues" evidence="2">
    <location>
        <begin position="193"/>
        <end position="203"/>
    </location>
</feature>
<protein>
    <recommendedName>
        <fullName evidence="3">THO1-MOS11 C-terminal domain-containing protein</fullName>
    </recommendedName>
</protein>
<evidence type="ECO:0000256" key="2">
    <source>
        <dbReference type="SAM" id="MobiDB-lite"/>
    </source>
</evidence>
<gene>
    <name evidence="4" type="ORF">NEOLEDRAFT_1182999</name>
</gene>
<dbReference type="GO" id="GO:0005634">
    <property type="term" value="C:nucleus"/>
    <property type="evidence" value="ECO:0007669"/>
    <property type="project" value="TreeGrafter"/>
</dbReference>
<evidence type="ECO:0000313" key="4">
    <source>
        <dbReference type="EMBL" id="KZT19898.1"/>
    </source>
</evidence>
<dbReference type="GO" id="GO:0016973">
    <property type="term" value="P:poly(A)+ mRNA export from nucleus"/>
    <property type="evidence" value="ECO:0007669"/>
    <property type="project" value="TreeGrafter"/>
</dbReference>
<dbReference type="OrthoDB" id="445357at2759"/>
<dbReference type="Proteomes" id="UP000076761">
    <property type="component" value="Unassembled WGS sequence"/>
</dbReference>
<dbReference type="Pfam" id="PF18592">
    <property type="entry name" value="Tho1_MOS11_C"/>
    <property type="match status" value="2"/>
</dbReference>
<dbReference type="EMBL" id="KV425630">
    <property type="protein sequence ID" value="KZT19898.1"/>
    <property type="molecule type" value="Genomic_DNA"/>
</dbReference>
<keyword evidence="5" id="KW-1185">Reference proteome</keyword>
<sequence length="255" mass="26307">MDSKLKALKVVDLKDILQKASVPLPSKANKADLIAVIQAHPAAIAEFEKRIGGASSKAASAAPAAPAATPQAAPKAVHVASQPIAPPSSSKPASTAKTASKVATTAPVTASTSQTPSTPTTSIKPDTDASATETKPDAPTKSVEDEELEKRKARAARFGLPLVEKPAEKPALTNGKIKGHNTATAKTATPVDDPEKLKAREARFGATAPQNNGTSAKPNGKKRPAPAEDADPEELEKRKKRAERFGIPFVGGTKA</sequence>
<dbReference type="InterPro" id="IPR052240">
    <property type="entry name" value="SAP_domain_ribonucleoprotein"/>
</dbReference>
<dbReference type="InParanoid" id="A0A165NNQ5"/>
<evidence type="ECO:0000256" key="1">
    <source>
        <dbReference type="ARBA" id="ARBA00022553"/>
    </source>
</evidence>
<name>A0A165NNQ5_9AGAM</name>
<dbReference type="AlphaFoldDB" id="A0A165NNQ5"/>